<feature type="transmembrane region" description="Helical" evidence="2">
    <location>
        <begin position="16"/>
        <end position="36"/>
    </location>
</feature>
<keyword evidence="2" id="KW-0812">Transmembrane</keyword>
<accession>A0ABQ0GG23</accession>
<comment type="caution">
    <text evidence="3">The sequence shown here is derived from an EMBL/GenBank/DDBJ whole genome shotgun (WGS) entry which is preliminary data.</text>
</comment>
<organism evidence="3 4">
    <name type="scientific">Madurella fahalii</name>
    <dbReference type="NCBI Taxonomy" id="1157608"/>
    <lineage>
        <taxon>Eukaryota</taxon>
        <taxon>Fungi</taxon>
        <taxon>Dikarya</taxon>
        <taxon>Ascomycota</taxon>
        <taxon>Pezizomycotina</taxon>
        <taxon>Sordariomycetes</taxon>
        <taxon>Sordariomycetidae</taxon>
        <taxon>Sordariales</taxon>
        <taxon>Sordariales incertae sedis</taxon>
        <taxon>Madurella</taxon>
    </lineage>
</organism>
<feature type="transmembrane region" description="Helical" evidence="2">
    <location>
        <begin position="293"/>
        <end position="311"/>
    </location>
</feature>
<gene>
    <name evidence="3" type="ORF">MFIFM68171_06918</name>
</gene>
<feature type="transmembrane region" description="Helical" evidence="2">
    <location>
        <begin position="244"/>
        <end position="267"/>
    </location>
</feature>
<feature type="transmembrane region" description="Helical" evidence="2">
    <location>
        <begin position="141"/>
        <end position="160"/>
    </location>
</feature>
<dbReference type="RefSeq" id="XP_070918439.1">
    <property type="nucleotide sequence ID" value="XM_071062338.1"/>
</dbReference>
<dbReference type="EMBL" id="BAAFSV010000003">
    <property type="protein sequence ID" value="GAB1316708.1"/>
    <property type="molecule type" value="Genomic_DNA"/>
</dbReference>
<evidence type="ECO:0000256" key="2">
    <source>
        <dbReference type="SAM" id="Phobius"/>
    </source>
</evidence>
<evidence type="ECO:0000313" key="4">
    <source>
        <dbReference type="Proteomes" id="UP001628179"/>
    </source>
</evidence>
<feature type="transmembrane region" description="Helical" evidence="2">
    <location>
        <begin position="43"/>
        <end position="63"/>
    </location>
</feature>
<evidence type="ECO:0000313" key="3">
    <source>
        <dbReference type="EMBL" id="GAB1316708.1"/>
    </source>
</evidence>
<reference evidence="3 4" key="1">
    <citation type="submission" date="2024-09" db="EMBL/GenBank/DDBJ databases">
        <title>Itraconazole resistance in Madurella fahalii resulting from another homologue of gene encoding cytochrome P450 14-alpha sterol demethylase (CYP51).</title>
        <authorList>
            <person name="Yoshioka I."/>
            <person name="Fahal A.H."/>
            <person name="Kaneko S."/>
            <person name="Yaguchi T."/>
        </authorList>
    </citation>
    <scope>NUCLEOTIDE SEQUENCE [LARGE SCALE GENOMIC DNA]</scope>
    <source>
        <strain evidence="3 4">IFM 68171</strain>
    </source>
</reference>
<proteinExistence type="predicted"/>
<feature type="compositionally biased region" description="Basic and acidic residues" evidence="1">
    <location>
        <begin position="375"/>
        <end position="395"/>
    </location>
</feature>
<feature type="transmembrane region" description="Helical" evidence="2">
    <location>
        <begin position="172"/>
        <end position="195"/>
    </location>
</feature>
<keyword evidence="2" id="KW-1133">Transmembrane helix</keyword>
<keyword evidence="2" id="KW-0472">Membrane</keyword>
<dbReference type="GeneID" id="98177661"/>
<keyword evidence="4" id="KW-1185">Reference proteome</keyword>
<evidence type="ECO:0000256" key="1">
    <source>
        <dbReference type="SAM" id="MobiDB-lite"/>
    </source>
</evidence>
<protein>
    <submittedName>
        <fullName evidence="3">Uncharacterized protein</fullName>
    </submittedName>
</protein>
<name>A0ABQ0GG23_9PEZI</name>
<sequence>MAVQLPSGAAGHAAGILFYSFVCLALGLVLVWLVWVHHERKSYVALLSSFMALHTVASIIQQIHTIVLWRDIKTSQYDNLVANVGNPELNITGASTGLDLVLFYIQYYSYNVESMLVLFWAVELANSVFQLRFSKMYRFHASIAAKATAVTLPAVQMILLRFSPVQRTTAGFMALADAIMIACFAAGSLVLFAILARYFRSRITLASWNVRYGQFSGTGTNGTRSGTPHAPPVPRRKVIYDNWLILRFTVAFIALSLFQLVVIVFQLRAASTNDAENIPPEPDLGADRAKGDFALFAPGVSAGLLTFIVFGTTRTFREYMWALFVPRALREKVKERATRGRMMPASASGQLQPQRGGVDTDEEAGDGGAGLRLQDMGRKDRDGDVPNARKDDEWPILKPTSPVLLSWRR</sequence>
<dbReference type="Proteomes" id="UP001628179">
    <property type="component" value="Unassembled WGS sequence"/>
</dbReference>
<feature type="transmembrane region" description="Helical" evidence="2">
    <location>
        <begin position="107"/>
        <end position="129"/>
    </location>
</feature>
<feature type="region of interest" description="Disordered" evidence="1">
    <location>
        <begin position="337"/>
        <end position="395"/>
    </location>
</feature>